<feature type="compositionally biased region" description="Basic and acidic residues" evidence="5">
    <location>
        <begin position="480"/>
        <end position="489"/>
    </location>
</feature>
<dbReference type="Pfam" id="PF00780">
    <property type="entry name" value="CNH"/>
    <property type="match status" value="1"/>
</dbReference>
<dbReference type="PANTHER" id="PTHR12894">
    <property type="entry name" value="CNH DOMAIN CONTAINING"/>
    <property type="match status" value="1"/>
</dbReference>
<dbReference type="RefSeq" id="XP_024736566.1">
    <property type="nucleotide sequence ID" value="XM_024880302.1"/>
</dbReference>
<dbReference type="GO" id="GO:0006886">
    <property type="term" value="P:intracellular protein transport"/>
    <property type="evidence" value="ECO:0007669"/>
    <property type="project" value="UniProtKB-UniRule"/>
</dbReference>
<comment type="similarity">
    <text evidence="3">Belongs to the VAM6/VPS39 family.</text>
</comment>
<feature type="compositionally biased region" description="Basic and acidic residues" evidence="5">
    <location>
        <begin position="48"/>
        <end position="64"/>
    </location>
</feature>
<dbReference type="OrthoDB" id="5325112at2759"/>
<keyword evidence="8" id="KW-1185">Reference proteome</keyword>
<dbReference type="GeneID" id="36588379"/>
<dbReference type="InParanoid" id="A0A2J6T9I4"/>
<organism evidence="7 8">
    <name type="scientific">Hyaloscypha bicolor E</name>
    <dbReference type="NCBI Taxonomy" id="1095630"/>
    <lineage>
        <taxon>Eukaryota</taxon>
        <taxon>Fungi</taxon>
        <taxon>Dikarya</taxon>
        <taxon>Ascomycota</taxon>
        <taxon>Pezizomycotina</taxon>
        <taxon>Leotiomycetes</taxon>
        <taxon>Helotiales</taxon>
        <taxon>Hyaloscyphaceae</taxon>
        <taxon>Hyaloscypha</taxon>
        <taxon>Hyaloscypha bicolor</taxon>
    </lineage>
</organism>
<reference evidence="7 8" key="1">
    <citation type="submission" date="2016-04" db="EMBL/GenBank/DDBJ databases">
        <title>A degradative enzymes factory behind the ericoid mycorrhizal symbiosis.</title>
        <authorList>
            <consortium name="DOE Joint Genome Institute"/>
            <person name="Martino E."/>
            <person name="Morin E."/>
            <person name="Grelet G."/>
            <person name="Kuo A."/>
            <person name="Kohler A."/>
            <person name="Daghino S."/>
            <person name="Barry K."/>
            <person name="Choi C."/>
            <person name="Cichocki N."/>
            <person name="Clum A."/>
            <person name="Copeland A."/>
            <person name="Hainaut M."/>
            <person name="Haridas S."/>
            <person name="Labutti K."/>
            <person name="Lindquist E."/>
            <person name="Lipzen A."/>
            <person name="Khouja H.-R."/>
            <person name="Murat C."/>
            <person name="Ohm R."/>
            <person name="Olson A."/>
            <person name="Spatafora J."/>
            <person name="Veneault-Fourrey C."/>
            <person name="Henrissat B."/>
            <person name="Grigoriev I."/>
            <person name="Martin F."/>
            <person name="Perotto S."/>
        </authorList>
    </citation>
    <scope>NUCLEOTIDE SEQUENCE [LARGE SCALE GENOMIC DNA]</scope>
    <source>
        <strain evidence="7 8">E</strain>
    </source>
</reference>
<comment type="subcellular location">
    <subcellularLocation>
        <location evidence="1">Endomembrane system</location>
        <topology evidence="1">Peripheral membrane protein</topology>
    </subcellularLocation>
</comment>
<dbReference type="Pfam" id="PF10366">
    <property type="entry name" value="Vps39_1"/>
    <property type="match status" value="1"/>
</dbReference>
<evidence type="ECO:0000313" key="7">
    <source>
        <dbReference type="EMBL" id="PMD59662.1"/>
    </source>
</evidence>
<evidence type="ECO:0000313" key="8">
    <source>
        <dbReference type="Proteomes" id="UP000235371"/>
    </source>
</evidence>
<dbReference type="GO" id="GO:0034058">
    <property type="term" value="P:endosomal vesicle fusion"/>
    <property type="evidence" value="ECO:0007669"/>
    <property type="project" value="TreeGrafter"/>
</dbReference>
<gene>
    <name evidence="7" type="ORF">K444DRAFT_613213</name>
</gene>
<dbReference type="GO" id="GO:0006914">
    <property type="term" value="P:autophagy"/>
    <property type="evidence" value="ECO:0007669"/>
    <property type="project" value="TreeGrafter"/>
</dbReference>
<evidence type="ECO:0000256" key="3">
    <source>
        <dbReference type="ARBA" id="ARBA00038201"/>
    </source>
</evidence>
<sequence length="1065" mass="117970">MLSAFTARPIVELRQRDKFKIESILAYGDRLLVGLSTGSLRIYRVNEIPEEKQNGSTKPDDKPPSRPSSSSTPKPVDLLREVEKFSTRAVEQLAILKEANILISLSNSYVSIHDLQSYTLQEQLAKTKSATTFAVTSNIVKDSATGIPEIISRLAVAVKRRLILWSWHESELEQDTVEITLPESIKTLTWASATKIICGMNAGYVIVDVITQEAEEIVGPGAIGGAAGAQGSRFGGLGSASMGYMGLGGYMPNPLATKLADGEMLLAKDINSLFITSEGKPLEKRQIPWQQAPDAIGYSYPYILALQSPSQGTLEVRNPDTLSLLQSIALPNAKQLHFPPPTVSLAHAGKGFHVASERVIWRMGATNYDTQVDELVEKGKYDEAISVLNMLEDALLKHKVERLREIKIQKAQALFDERKYRDAVDIFMEQDVQAPPERVIKLYPRVIAGDLSTIEEKHPDVDTDNEDSKAGTNGDAGPITEEKQGEAKQDVGSPKPAAINKLLKTHQKALSDTSSIRSFMRLDGGDSSDTASTRARPDDTRLEGKDLITAALALNDFLVQARNRMKEFLDADTGKMKARTQNGHNGNFEHAFASLLTTPASDAEKDREIKLRDTAKLIDTTLFRSYMLAKPQLAGALFRIPNFCDPDVVNEKLLETGRYSELVDFFHGKKLHRPALELLKRFGMSKDENETPATLQGPQRTVGYLQNLPPEMIDLILEFAEWPLRADPTLGMEIFLADTENAETLPRDRVVNFLQGIDAKLAVKYLEHVINELNDLNPEYHNRLIEAYIQELRSREDRDSESWRGLMQRLTSFLKTSNETKSHSLSKAFGLIPKDDPYFYVAQTVVLSNMGQHKQALEIYVFKLRDYRKAEEYCNRIHLTQDSAVASPIQSRRGSTSQDDEDAVPPIYHTLLSLYLTPPQPHQPNWPPALDLLSKHGSRLPASSTLNLIPATLPVAELESYFRGRIRAANSIVNEAKVVSGLRKSEVVSAQAALLLGDGIPGSNGGRNRRVIVSEERVCGVCHKRLGGTVFAVLPDNGVVHYGCLNRANGRSPGGMESLKAAQWR</sequence>
<dbReference type="EMBL" id="KZ613813">
    <property type="protein sequence ID" value="PMD59662.1"/>
    <property type="molecule type" value="Genomic_DNA"/>
</dbReference>
<dbReference type="InterPro" id="IPR032914">
    <property type="entry name" value="Vam6/VPS39/TRAP1"/>
</dbReference>
<evidence type="ECO:0000256" key="4">
    <source>
        <dbReference type="PROSITE-ProRule" id="PRU01006"/>
    </source>
</evidence>
<dbReference type="InterPro" id="IPR000547">
    <property type="entry name" value="Clathrin_H-chain/VPS_repeat"/>
</dbReference>
<evidence type="ECO:0000256" key="5">
    <source>
        <dbReference type="SAM" id="MobiDB-lite"/>
    </source>
</evidence>
<feature type="region of interest" description="Disordered" evidence="5">
    <location>
        <begin position="48"/>
        <end position="75"/>
    </location>
</feature>
<dbReference type="PROSITE" id="PS50236">
    <property type="entry name" value="CHCR"/>
    <property type="match status" value="1"/>
</dbReference>
<feature type="region of interest" description="Disordered" evidence="5">
    <location>
        <begin position="453"/>
        <end position="494"/>
    </location>
</feature>
<dbReference type="AlphaFoldDB" id="A0A2J6T9I4"/>
<feature type="region of interest" description="Disordered" evidence="5">
    <location>
        <begin position="515"/>
        <end position="538"/>
    </location>
</feature>
<dbReference type="InterPro" id="IPR019452">
    <property type="entry name" value="VPS39/TGF_beta_rcpt-assoc_1"/>
</dbReference>
<dbReference type="Pfam" id="PF10367">
    <property type="entry name" value="zf-Vps39_C"/>
    <property type="match status" value="1"/>
</dbReference>
<keyword evidence="2" id="KW-0472">Membrane</keyword>
<evidence type="ECO:0000259" key="6">
    <source>
        <dbReference type="PROSITE" id="PS50219"/>
    </source>
</evidence>
<dbReference type="GO" id="GO:0012505">
    <property type="term" value="C:endomembrane system"/>
    <property type="evidence" value="ECO:0007669"/>
    <property type="project" value="UniProtKB-SubCell"/>
</dbReference>
<evidence type="ECO:0000256" key="1">
    <source>
        <dbReference type="ARBA" id="ARBA00004184"/>
    </source>
</evidence>
<dbReference type="PANTHER" id="PTHR12894:SF49">
    <property type="entry name" value="VAM6_VPS39-LIKE PROTEIN"/>
    <property type="match status" value="1"/>
</dbReference>
<protein>
    <submittedName>
        <fullName evidence="7">Vacuolar morphogenesis protein-like protein AvaB</fullName>
    </submittedName>
</protein>
<accession>A0A2J6T9I4</accession>
<dbReference type="GO" id="GO:0000329">
    <property type="term" value="C:fungal-type vacuole membrane"/>
    <property type="evidence" value="ECO:0007669"/>
    <property type="project" value="TreeGrafter"/>
</dbReference>
<feature type="compositionally biased region" description="Basic and acidic residues" evidence="5">
    <location>
        <begin position="454"/>
        <end position="469"/>
    </location>
</feature>
<name>A0A2J6T9I4_9HELO</name>
<evidence type="ECO:0000256" key="2">
    <source>
        <dbReference type="ARBA" id="ARBA00023136"/>
    </source>
</evidence>
<dbReference type="InterPro" id="IPR001180">
    <property type="entry name" value="CNH_dom"/>
</dbReference>
<dbReference type="PROSITE" id="PS50219">
    <property type="entry name" value="CNH"/>
    <property type="match status" value="1"/>
</dbReference>
<proteinExistence type="inferred from homology"/>
<dbReference type="Proteomes" id="UP000235371">
    <property type="component" value="Unassembled WGS sequence"/>
</dbReference>
<dbReference type="InterPro" id="IPR019453">
    <property type="entry name" value="VPS39/TGFA1_Znf"/>
</dbReference>
<feature type="domain" description="CNH" evidence="6">
    <location>
        <begin position="18"/>
        <end position="343"/>
    </location>
</feature>
<feature type="repeat" description="CHCR" evidence="4">
    <location>
        <begin position="738"/>
        <end position="900"/>
    </location>
</feature>
<dbReference type="STRING" id="1095630.A0A2J6T9I4"/>